<dbReference type="Proteomes" id="UP000310065">
    <property type="component" value="Chromosome L1"/>
</dbReference>
<dbReference type="EMBL" id="CP040558">
    <property type="protein sequence ID" value="QCU74152.1"/>
    <property type="molecule type" value="Genomic_DNA"/>
</dbReference>
<dbReference type="RefSeq" id="WP_039487815.1">
    <property type="nucleotide sequence ID" value="NZ_CP040558.1"/>
</dbReference>
<feature type="chain" id="PRO_5020549486" description="Orphan protein" evidence="2">
    <location>
        <begin position="26"/>
        <end position="101"/>
    </location>
</feature>
<evidence type="ECO:0008006" key="7">
    <source>
        <dbReference type="Google" id="ProtNLM"/>
    </source>
</evidence>
<organism evidence="4 5">
    <name type="scientific">Pseudoalteromonas distincta</name>
    <dbReference type="NCBI Taxonomy" id="77608"/>
    <lineage>
        <taxon>Bacteria</taxon>
        <taxon>Pseudomonadati</taxon>
        <taxon>Pseudomonadota</taxon>
        <taxon>Gammaproteobacteria</taxon>
        <taxon>Alteromonadales</taxon>
        <taxon>Pseudoalteromonadaceae</taxon>
        <taxon>Pseudoalteromonas</taxon>
    </lineage>
</organism>
<evidence type="ECO:0000313" key="4">
    <source>
        <dbReference type="EMBL" id="QCU74152.1"/>
    </source>
</evidence>
<reference evidence="3 6" key="2">
    <citation type="submission" date="2023-04" db="EMBL/GenBank/DDBJ databases">
        <title>Novel Pseudoalteromonas species isolated from Pacific coral.</title>
        <authorList>
            <person name="Videau P."/>
            <person name="Shlafstein M.D."/>
            <person name="Oline D.K."/>
            <person name="Strangman W.K."/>
            <person name="Hahnke R.L."/>
            <person name="Saw J.H."/>
            <person name="Ushijima B."/>
        </authorList>
    </citation>
    <scope>NUCLEOTIDE SEQUENCE [LARGE SCALE GENOMIC DNA]</scope>
    <source>
        <strain evidence="3 6">LMG 14908</strain>
    </source>
</reference>
<evidence type="ECO:0000313" key="3">
    <source>
        <dbReference type="EMBL" id="MDP4485031.1"/>
    </source>
</evidence>
<feature type="region of interest" description="Disordered" evidence="1">
    <location>
        <begin position="76"/>
        <end position="101"/>
    </location>
</feature>
<dbReference type="AlphaFoldDB" id="A0A4P9J027"/>
<evidence type="ECO:0000256" key="2">
    <source>
        <dbReference type="SAM" id="SignalP"/>
    </source>
</evidence>
<dbReference type="GeneID" id="88775312"/>
<dbReference type="KEGG" id="pdv:FFU37_06600"/>
<proteinExistence type="predicted"/>
<protein>
    <recommendedName>
        <fullName evidence="7">Orphan protein</fullName>
    </recommendedName>
</protein>
<name>A0A4P9J027_9GAMM</name>
<dbReference type="EMBL" id="JASGWX010000010">
    <property type="protein sequence ID" value="MDP4485031.1"/>
    <property type="molecule type" value="Genomic_DNA"/>
</dbReference>
<feature type="compositionally biased region" description="Basic and acidic residues" evidence="1">
    <location>
        <begin position="79"/>
        <end position="101"/>
    </location>
</feature>
<gene>
    <name evidence="4" type="ORF">FFU37_06600</name>
    <name evidence="3" type="ORF">QDH73_13505</name>
</gene>
<accession>A0A4P9J027</accession>
<evidence type="ECO:0000313" key="6">
    <source>
        <dbReference type="Proteomes" id="UP001242314"/>
    </source>
</evidence>
<reference evidence="4 5" key="1">
    <citation type="submission" date="2019-05" db="EMBL/GenBank/DDBJ databases">
        <title>Complete genome sequence of Pseudoalteromonas sp. 16-SW-7(T) isolated from the Okhotsk Sea, Russia.</title>
        <authorList>
            <person name="Nguyen T.H."/>
            <person name="Nedashkovskaya O.I."/>
            <person name="Kim S.-G."/>
        </authorList>
    </citation>
    <scope>NUCLEOTIDE SEQUENCE [LARGE SCALE GENOMIC DNA]</scope>
    <source>
        <strain evidence="4 5">16-SW-7</strain>
    </source>
</reference>
<keyword evidence="2" id="KW-0732">Signal</keyword>
<evidence type="ECO:0000256" key="1">
    <source>
        <dbReference type="SAM" id="MobiDB-lite"/>
    </source>
</evidence>
<sequence length="101" mass="11456">MTIKYKSLFVLLAPSLLLLSVYAAAHSQPLNQIAVKACFEKQKSQSCQYQGGHNDLYIGSCQYMADDLMCVRNQPIQKVDNKESKTNNSNDSHEHQNKQHK</sequence>
<feature type="signal peptide" evidence="2">
    <location>
        <begin position="1"/>
        <end position="25"/>
    </location>
</feature>
<keyword evidence="6" id="KW-1185">Reference proteome</keyword>
<evidence type="ECO:0000313" key="5">
    <source>
        <dbReference type="Proteomes" id="UP000310065"/>
    </source>
</evidence>
<dbReference type="Proteomes" id="UP001242314">
    <property type="component" value="Unassembled WGS sequence"/>
</dbReference>